<reference evidence="1" key="1">
    <citation type="submission" date="2023-06" db="EMBL/GenBank/DDBJ databases">
        <title>Genome-scale phylogeny and comparative genomics of the fungal order Sordariales.</title>
        <authorList>
            <consortium name="Lawrence Berkeley National Laboratory"/>
            <person name="Hensen N."/>
            <person name="Bonometti L."/>
            <person name="Westerberg I."/>
            <person name="Brannstrom I.O."/>
            <person name="Guillou S."/>
            <person name="Cros-Aarteil S."/>
            <person name="Calhoun S."/>
            <person name="Haridas S."/>
            <person name="Kuo A."/>
            <person name="Mondo S."/>
            <person name="Pangilinan J."/>
            <person name="Riley R."/>
            <person name="LaButti K."/>
            <person name="Andreopoulos B."/>
            <person name="Lipzen A."/>
            <person name="Chen C."/>
            <person name="Yanf M."/>
            <person name="Daum C."/>
            <person name="Ng V."/>
            <person name="Clum A."/>
            <person name="Steindorff A."/>
            <person name="Ohm R."/>
            <person name="Martin F."/>
            <person name="Silar P."/>
            <person name="Natvig D."/>
            <person name="Lalanne C."/>
            <person name="Gautier V."/>
            <person name="Ament-velasquez S.L."/>
            <person name="Kruys A."/>
            <person name="Hutchinson M.I."/>
            <person name="Powell A.J."/>
            <person name="Barry K."/>
            <person name="Miller A.N."/>
            <person name="Grigoriev I.V."/>
            <person name="Debuchy R."/>
            <person name="Gladieux P."/>
            <person name="Thoren M.H."/>
            <person name="Johannesson H."/>
        </authorList>
    </citation>
    <scope>NUCLEOTIDE SEQUENCE</scope>
    <source>
        <strain evidence="1">SMH2392-1A</strain>
    </source>
</reference>
<dbReference type="EMBL" id="JAUIRO010000002">
    <property type="protein sequence ID" value="KAK0728723.1"/>
    <property type="molecule type" value="Genomic_DNA"/>
</dbReference>
<name>A0AA40B7D4_9PEZI</name>
<comment type="caution">
    <text evidence="1">The sequence shown here is derived from an EMBL/GenBank/DDBJ whole genome shotgun (WGS) entry which is preliminary data.</text>
</comment>
<evidence type="ECO:0000313" key="1">
    <source>
        <dbReference type="EMBL" id="KAK0728723.1"/>
    </source>
</evidence>
<dbReference type="Proteomes" id="UP001172101">
    <property type="component" value="Unassembled WGS sequence"/>
</dbReference>
<evidence type="ECO:0000313" key="2">
    <source>
        <dbReference type="Proteomes" id="UP001172101"/>
    </source>
</evidence>
<sequence length="230" mass="25640">MVTRIIVGAVQVGGSLFLSLHASLPNPLRSLGAMFLVLHRLFLDWHNLDCSPLIRLVLGLANQSRAMDMHDKARFCQHCGRRLLPLEPSAFCRTSGLHDVIRKSAVPQPGLSSTRCPFTRQVDFFFFAHICSPILASFGPLEERVHPSSQVPFFGQVALRILHHSQHTQPLWSQHNPPFSMEGFGASSCFVLWCWQSMSLNIGNMLLPFLSTSDICQGNTKTIGVIYEAT</sequence>
<dbReference type="GeneID" id="85316904"/>
<keyword evidence="2" id="KW-1185">Reference proteome</keyword>
<dbReference type="RefSeq" id="XP_060301578.1">
    <property type="nucleotide sequence ID" value="XM_060433634.1"/>
</dbReference>
<gene>
    <name evidence="1" type="ORF">B0T26DRAFT_184178</name>
</gene>
<accession>A0AA40B7D4</accession>
<proteinExistence type="predicted"/>
<protein>
    <submittedName>
        <fullName evidence="1">Uncharacterized protein</fullName>
    </submittedName>
</protein>
<organism evidence="1 2">
    <name type="scientific">Lasiosphaeria miniovina</name>
    <dbReference type="NCBI Taxonomy" id="1954250"/>
    <lineage>
        <taxon>Eukaryota</taxon>
        <taxon>Fungi</taxon>
        <taxon>Dikarya</taxon>
        <taxon>Ascomycota</taxon>
        <taxon>Pezizomycotina</taxon>
        <taxon>Sordariomycetes</taxon>
        <taxon>Sordariomycetidae</taxon>
        <taxon>Sordariales</taxon>
        <taxon>Lasiosphaeriaceae</taxon>
        <taxon>Lasiosphaeria</taxon>
    </lineage>
</organism>
<dbReference type="AlphaFoldDB" id="A0AA40B7D4"/>